<reference evidence="1" key="2">
    <citation type="journal article" date="2015" name="Data Brief">
        <title>Shoot transcriptome of the giant reed, Arundo donax.</title>
        <authorList>
            <person name="Barrero R.A."/>
            <person name="Guerrero F.D."/>
            <person name="Moolhuijzen P."/>
            <person name="Goolsby J.A."/>
            <person name="Tidwell J."/>
            <person name="Bellgard S.E."/>
            <person name="Bellgard M.I."/>
        </authorList>
    </citation>
    <scope>NUCLEOTIDE SEQUENCE</scope>
    <source>
        <tissue evidence="1">Shoot tissue taken approximately 20 cm above the soil surface</tissue>
    </source>
</reference>
<organism evidence="1">
    <name type="scientific">Arundo donax</name>
    <name type="common">Giant reed</name>
    <name type="synonym">Donax arundinaceus</name>
    <dbReference type="NCBI Taxonomy" id="35708"/>
    <lineage>
        <taxon>Eukaryota</taxon>
        <taxon>Viridiplantae</taxon>
        <taxon>Streptophyta</taxon>
        <taxon>Embryophyta</taxon>
        <taxon>Tracheophyta</taxon>
        <taxon>Spermatophyta</taxon>
        <taxon>Magnoliopsida</taxon>
        <taxon>Liliopsida</taxon>
        <taxon>Poales</taxon>
        <taxon>Poaceae</taxon>
        <taxon>PACMAD clade</taxon>
        <taxon>Arundinoideae</taxon>
        <taxon>Arundineae</taxon>
        <taxon>Arundo</taxon>
    </lineage>
</organism>
<reference evidence="1" key="1">
    <citation type="submission" date="2014-09" db="EMBL/GenBank/DDBJ databases">
        <authorList>
            <person name="Magalhaes I.L.F."/>
            <person name="Oliveira U."/>
            <person name="Santos F.R."/>
            <person name="Vidigal T.H.D.A."/>
            <person name="Brescovit A.D."/>
            <person name="Santos A.J."/>
        </authorList>
    </citation>
    <scope>NUCLEOTIDE SEQUENCE</scope>
    <source>
        <tissue evidence="1">Shoot tissue taken approximately 20 cm above the soil surface</tissue>
    </source>
</reference>
<name>A0A0A9ADG3_ARUDO</name>
<dbReference type="AlphaFoldDB" id="A0A0A9ADG3"/>
<dbReference type="EMBL" id="GBRH01250870">
    <property type="protein sequence ID" value="JAD47025.1"/>
    <property type="molecule type" value="Transcribed_RNA"/>
</dbReference>
<sequence length="21" mass="2358">MVGFLVILDRSNDEHEIGPTD</sequence>
<evidence type="ECO:0000313" key="1">
    <source>
        <dbReference type="EMBL" id="JAD47025.1"/>
    </source>
</evidence>
<proteinExistence type="predicted"/>
<accession>A0A0A9ADG3</accession>
<protein>
    <submittedName>
        <fullName evidence="1">Uncharacterized protein</fullName>
    </submittedName>
</protein>